<protein>
    <submittedName>
        <fullName evidence="1">Uncharacterized protein</fullName>
    </submittedName>
</protein>
<proteinExistence type="predicted"/>
<evidence type="ECO:0000313" key="2">
    <source>
        <dbReference type="Proteomes" id="UP000325577"/>
    </source>
</evidence>
<accession>A0A5J4ZPL1</accession>
<name>A0A5J4ZPL1_9ASTE</name>
<dbReference type="Proteomes" id="UP000325577">
    <property type="component" value="Linkage Group LG6"/>
</dbReference>
<evidence type="ECO:0000313" key="1">
    <source>
        <dbReference type="EMBL" id="KAA8519067.1"/>
    </source>
</evidence>
<dbReference type="EMBL" id="CM018049">
    <property type="protein sequence ID" value="KAA8519067.1"/>
    <property type="molecule type" value="Genomic_DNA"/>
</dbReference>
<dbReference type="AlphaFoldDB" id="A0A5J4ZPL1"/>
<organism evidence="1 2">
    <name type="scientific">Nyssa sinensis</name>
    <dbReference type="NCBI Taxonomy" id="561372"/>
    <lineage>
        <taxon>Eukaryota</taxon>
        <taxon>Viridiplantae</taxon>
        <taxon>Streptophyta</taxon>
        <taxon>Embryophyta</taxon>
        <taxon>Tracheophyta</taxon>
        <taxon>Spermatophyta</taxon>
        <taxon>Magnoliopsida</taxon>
        <taxon>eudicotyledons</taxon>
        <taxon>Gunneridae</taxon>
        <taxon>Pentapetalae</taxon>
        <taxon>asterids</taxon>
        <taxon>Cornales</taxon>
        <taxon>Nyssaceae</taxon>
        <taxon>Nyssa</taxon>
    </lineage>
</organism>
<gene>
    <name evidence="1" type="ORF">F0562_013323</name>
</gene>
<keyword evidence="2" id="KW-1185">Reference proteome</keyword>
<reference evidence="1 2" key="1">
    <citation type="submission" date="2019-09" db="EMBL/GenBank/DDBJ databases">
        <title>A chromosome-level genome assembly of the Chinese tupelo Nyssa sinensis.</title>
        <authorList>
            <person name="Yang X."/>
            <person name="Kang M."/>
            <person name="Yang Y."/>
            <person name="Xiong H."/>
            <person name="Wang M."/>
            <person name="Zhang Z."/>
            <person name="Wang Z."/>
            <person name="Wu H."/>
            <person name="Ma T."/>
            <person name="Liu J."/>
            <person name="Xi Z."/>
        </authorList>
    </citation>
    <scope>NUCLEOTIDE SEQUENCE [LARGE SCALE GENOMIC DNA]</scope>
    <source>
        <strain evidence="1">J267</strain>
        <tissue evidence="1">Leaf</tissue>
    </source>
</reference>
<sequence>MNERKVIGWDTYEIFHRDLQAYCFALVDLMLYSWNNFTGHGLFLKDKNTITEDFHLMISIIPYSDWR</sequence>